<sequence length="48" mass="5866">MRIIFTYHRKTTLCMESIFSRFVHKEISKFEEILLVHLVELYLYGSSR</sequence>
<dbReference type="EMBL" id="AMCI01005815">
    <property type="protein sequence ID" value="EJW95429.1"/>
    <property type="molecule type" value="Genomic_DNA"/>
</dbReference>
<name>J9G7I0_9ZZZZ</name>
<accession>J9G7I0</accession>
<gene>
    <name evidence="1" type="ORF">EVA_16463</name>
</gene>
<evidence type="ECO:0000313" key="1">
    <source>
        <dbReference type="EMBL" id="EJW95429.1"/>
    </source>
</evidence>
<proteinExistence type="predicted"/>
<organism evidence="1">
    <name type="scientific">gut metagenome</name>
    <dbReference type="NCBI Taxonomy" id="749906"/>
    <lineage>
        <taxon>unclassified sequences</taxon>
        <taxon>metagenomes</taxon>
        <taxon>organismal metagenomes</taxon>
    </lineage>
</organism>
<dbReference type="AlphaFoldDB" id="J9G7I0"/>
<reference evidence="1" key="1">
    <citation type="journal article" date="2012" name="PLoS ONE">
        <title>Gene sets for utilization of primary and secondary nutrition supplies in the distal gut of endangered iberian lynx.</title>
        <authorList>
            <person name="Alcaide M."/>
            <person name="Messina E."/>
            <person name="Richter M."/>
            <person name="Bargiela R."/>
            <person name="Peplies J."/>
            <person name="Huws S.A."/>
            <person name="Newbold C.J."/>
            <person name="Golyshin P.N."/>
            <person name="Simon M.A."/>
            <person name="Lopez G."/>
            <person name="Yakimov M.M."/>
            <person name="Ferrer M."/>
        </authorList>
    </citation>
    <scope>NUCLEOTIDE SEQUENCE</scope>
</reference>
<protein>
    <submittedName>
        <fullName evidence="1">Uncharacterized protein</fullName>
    </submittedName>
</protein>
<comment type="caution">
    <text evidence="1">The sequence shown here is derived from an EMBL/GenBank/DDBJ whole genome shotgun (WGS) entry which is preliminary data.</text>
</comment>